<dbReference type="Gene3D" id="3.30.300.30">
    <property type="match status" value="2"/>
</dbReference>
<dbReference type="Gene3D" id="3.40.50.980">
    <property type="match status" value="2"/>
</dbReference>
<dbReference type="InterPro" id="IPR023213">
    <property type="entry name" value="CAT-like_dom_sf"/>
</dbReference>
<reference evidence="9 10" key="1">
    <citation type="submission" date="2016-01" db="EMBL/GenBank/DDBJ databases">
        <title>Mycobacterium immunogenum strain CD11_6 genome sequencing and assembly.</title>
        <authorList>
            <person name="Kaur G."/>
            <person name="Nair G.R."/>
            <person name="Mayilraj S."/>
        </authorList>
    </citation>
    <scope>NUCLEOTIDE SEQUENCE [LARGE SCALE GENOMIC DNA]</scope>
    <source>
        <strain evidence="9 10">CD11-6</strain>
    </source>
</reference>
<keyword evidence="4" id="KW-0597">Phosphoprotein</keyword>
<dbReference type="FunFam" id="3.40.50.12780:FF:000012">
    <property type="entry name" value="Non-ribosomal peptide synthetase"/>
    <property type="match status" value="2"/>
</dbReference>
<dbReference type="GO" id="GO:0003824">
    <property type="term" value="F:catalytic activity"/>
    <property type="evidence" value="ECO:0007669"/>
    <property type="project" value="UniProtKB-KW"/>
</dbReference>
<dbReference type="SUPFAM" id="SSF52777">
    <property type="entry name" value="CoA-dependent acyltransferases"/>
    <property type="match status" value="10"/>
</dbReference>
<comment type="cofactor">
    <cofactor evidence="1">
        <name>pantetheine 4'-phosphate</name>
        <dbReference type="ChEBI" id="CHEBI:47942"/>
    </cofactor>
</comment>
<evidence type="ECO:0000256" key="2">
    <source>
        <dbReference type="ARBA" id="ARBA00006432"/>
    </source>
</evidence>
<dbReference type="Pfam" id="PF00550">
    <property type="entry name" value="PP-binding"/>
    <property type="match status" value="2"/>
</dbReference>
<dbReference type="PROSITE" id="PS00012">
    <property type="entry name" value="PHOSPHOPANTETHEINE"/>
    <property type="match status" value="2"/>
</dbReference>
<sequence length="3423" mass="367064">MKHRSGDGTWPLSRRQLDIWLSQESGLVGTEWQLGLFVTIEGVVDRDRLQQAIRQAIDEAEPARAAFFELDGKIVQKAIDYSGLEVAFHDLAGCDDAVGQARAMASSIQRTPMPLTGPLLKFTLFQTEPDQFCLFGLCHHIALDGLGMALIGRRVATIYSAIAAGKAIPAAYFGSLQDFADCESEYEGSQNYRDDEEYWSTSRPPEDGLDHGPPHIVGERDPYTTSAAVQLDPAVVGRVKELAKALRVRRHAVITAACALLVHGWSGNGAQVALDFPVSRRVRPESKMIPGMLAGVVPLVLNTPPEATAADLCQHADARIRELLHHQRFPTEVLDQRGHRQVSNRVAVNFIPSRLTLDLAGVPATASYTNHGPLGHFGFFFLGSSDELWLSVAGPGQPFANFSVPELADRLERLLTGMCADPAQPLWKLNALAADEHGVLDEFGNRAVLTAPTMPVSVVERFAAQVARTPEAVALRFEGRSMTYRELDEAANQLAHLLSGRGAGPGRFVALLFSRSADAIVAMLAVFKAGAAYLPIDPALPAARIEFMLADAAPVVAITTESLAGRLDGYGVPVIDVRAPAVRAQPRSAPPAPAPDDIAYLIYTSGTTGVPKGVAVTQRNVAELFQSPRVGVELTADQVWSQFHSYAFDFSVWEIWGALLHGGRLVVVPESAARSPEDLQELLLAEKVSVLCQTPSAVGVLSPETLPSTTVVVAGEACPASVVDRWAPHRLMVNAYGPTEITIYATMSRPLRAGAGAAPPIGPPVPRAALFVLDGWLRPVSAGVVGELYVAGGGVTNGYWGRSALTASRFVACPFGGPAARMYRTGDLVCWDRDGQLRYQGRADQQVKIRGYRIELGEIQAALAALDGVNQAAVIVREDRPGDKRIIGYITGTCAPAAARAHLMDRLPAYMVPSAVVSLTALPLTPNGKLDTGALPAPEYGETGSGYRQPSTAIEKLLAGIVAQVLGLERVGVDDSFFDLGGDSILSIQVVSLARSAGVLLRPRHVLVEQTVARLACVATLSGEIAGAADEDTGPVVATPIMRWLFTAEGPIDEINQTMVLRAPEGVTEADVVLVLQALLERHAALRLRAGYDSAGSWSLSIPDTAAVDARACLRAVDALTDAELATARSRLNPSSGSMVSALWAASTGQLAVLIHHLSIDGVSWRILLEDLNIAWAQHRGGQAVKLAGGGTSFTRWSALLSERAKAADVVCQADAWRTLLATPSPVPPVRPGIDTYASAGRLAVSLDTDTTRQLLGEVPAAFHAGVQDILLIAFGLAVAEFLGTGAASIGVDVEGHGRHEELADGIDLTHTVGWFTTKYPVSFTVGHLPWAQIKAGAGPLGPIIKGAKEQLRAMPEALSYGLLRYLNADTDVSGPEPRMGFNYLGRLGAGAPGLPDQLWRIDPDSLACAEVAAAIPLSLAHTLELNAGTMDTDAGPRLHANWTWASSAFDDEQAARLSALWFEALAGICAHVRRGGGGLTPSDLVPARLSQRQIDQLTQQQRIADVLPLSPLQRGLLFQATAREGGPDDVYAVQLGITMAGTLDVDSLRDAVCDVVKRHPNLAPRFCQEYAEPVQIISTDPVIAWHCAECDSEERIERLCAAERAAVCDLGGQSTFRAVLIRMSEDRYRLVLTMHHIVVDGWSLPVLLREMFASYFGQSLPAPPSYRSFLTWLNGQDHDAARAAWQHALAGLRTPTLVGPPAQAGPRAVRSHRVPEHATRALTELARAHRCTVNTVLQAAWAQLLMWITGQHDVVFGTAVSGRPADMAGAESMVGLLINTVPVRATADAGTAVADLLAQLQSAHNDTVDHEHLALNEIHRAVGHERLFDTLFVYENYPLNADALMSAHGVTVTDFGSREYNHYPLSMVVTPGAELSLRVEFDSELFDAATVETLVTRLRKLLAAMAADPATPVSAIDLLNADEHKQLALWGNHAVLARQSPAVPSIPALFSTQVARAPEAVALTGEGRSTTYRELDEAANRLAHLLAGRGAGPGKMVALLLPRSCEAIVAILAVLKTGAAYLPIDPAHPDSRIEFVVADAAPVIAVSTGNLLRRLVTSGVAVVDINDPAVGRQPHTALPAPMADDVAYVIYTSGTTGTPKGVAITHGSVTQLLASLDAELAWGGVWTQCHSLAFDYSVWEIWGALLRGGRLLVVPDAVVRSPEELHALLVTEEVDILSQTPSAFYALQTADSMRPERGQQLKLQTVIFGGEALEPQRLSPWLRSHPGRPRLINMYGLTEATVHASHREIGAGDLDNSGSPLGVPLKHLAFFVMDTWLRQLPHGVVGELYVAGAGLASGYAGRRGLSATRFVACPFGTPGTRMYRTGDLVRWEADGQLRYVGRCDEQVKIRGYRIELGEVHAALAGLDGVNEAAVIAREDRPGDKRLVGYVTGSVDPDVARGVLAERLPVYMVPSAIVALAALPLTVNGKLDTRALPAPQYQDTEQYRAPVDAREEVLAGIYAQVLGLDRVGVDDSFFDLGGDSISSMQVVARARAAGLVCRPRDIFLEQTVARLARVVVLTDGDWAVGDGGVGPVSPTPIMCWLHSLRGPVDQFNQTVVLRAPAAAVAADVVAILQAVLDRHAVLRICAEQDDDGHWSLTVPEVGSVDARECLYVVGELSDDALRAARARLNPATGKMLAALWVPASNRLALMIHHLAVDAVSWRILLEDMNIAWAQRHGGQNVALPAGGTSFARWAAVLRKYSRDPSVVRLADTWQQVTAGFAESPPGLPGVQPETDTYARAGQLSMELETETTRQLLGTVLAAFHAGAQDILLIALGLAVAEFLGKGRWRIGIDVEGHGRQEEVGDVDLSRTVGWFTTKYPVGLTIGGLPWAQVMAGEGVLGPIIKDAKEQLRAHPDGLTYGVLRYLNPDVDLAGPDPVFGFNYLGRLVAMGADLVGDLWRIDQDAVAVLAAAAAVSTPLGHTVELNTGVRDTDAGPSLYATWTWATSALDHDQAGRLGSLWFEALRGICAHVHRGGGGLTPSDIAPARLSQQQIDKLAKEQQLADVLPLTPLQQGLLFHATAAPSGNDLYAVQLDIAMSGPLDPGRMCDAVQTAVSRHPNMVARFSEQFGEPVQIIPASPAVAWQYLDLDSGAGSDVDVRHSVRELCAAERAAVCDLETRPPFRAALIRTAKDRHRLVITNHHIVLDGWSKPIVLQEIFTSYFGGRLPAPQPYRTFINWLAHRDNDTARAAWGRLFDGFDTPTLVGSTSQGVLGVRDVASFHVSAETTQALSRLARSRHTTLSTVLQAAWAQLLTWVTGQRDVAFGTAVSGRPPELAGAESMVGLLINTVPVRATITPTTTVAGLLDQLQGNYADTLEHQHLALNAIHHATGHDRLFDTVFVYENYPIDMAELSGAHDVAVTGFTNHEYNHYPLSVQVVPGHQLSLRVEYDTVVLNSARIAKLVRWLQRILVAMTTEQP</sequence>
<dbReference type="PROSITE" id="PS00455">
    <property type="entry name" value="AMP_BINDING"/>
    <property type="match status" value="2"/>
</dbReference>
<feature type="domain" description="Carrier" evidence="8">
    <location>
        <begin position="949"/>
        <end position="1023"/>
    </location>
</feature>
<dbReference type="InterPro" id="IPR010060">
    <property type="entry name" value="NRPS_synth"/>
</dbReference>
<feature type="domain" description="Carrier" evidence="8">
    <location>
        <begin position="2449"/>
        <end position="2523"/>
    </location>
</feature>
<evidence type="ECO:0000256" key="7">
    <source>
        <dbReference type="SAM" id="MobiDB-lite"/>
    </source>
</evidence>
<dbReference type="Pfam" id="PF13193">
    <property type="entry name" value="AMP-binding_C"/>
    <property type="match status" value="2"/>
</dbReference>
<dbReference type="SMART" id="SM00823">
    <property type="entry name" value="PKS_PP"/>
    <property type="match status" value="2"/>
</dbReference>
<organism evidence="9 10">
    <name type="scientific">Mycobacteroides immunogenum</name>
    <dbReference type="NCBI Taxonomy" id="83262"/>
    <lineage>
        <taxon>Bacteria</taxon>
        <taxon>Bacillati</taxon>
        <taxon>Actinomycetota</taxon>
        <taxon>Actinomycetes</taxon>
        <taxon>Mycobacteriales</taxon>
        <taxon>Mycobacteriaceae</taxon>
        <taxon>Mycobacteroides</taxon>
    </lineage>
</organism>
<dbReference type="InterPro" id="IPR009081">
    <property type="entry name" value="PP-bd_ACP"/>
</dbReference>
<comment type="caution">
    <text evidence="9">The sequence shown here is derived from an EMBL/GenBank/DDBJ whole genome shotgun (WGS) entry which is preliminary data.</text>
</comment>
<evidence type="ECO:0000313" key="9">
    <source>
        <dbReference type="EMBL" id="OAT70856.1"/>
    </source>
</evidence>
<evidence type="ECO:0000256" key="3">
    <source>
        <dbReference type="ARBA" id="ARBA00022450"/>
    </source>
</evidence>
<evidence type="ECO:0000256" key="6">
    <source>
        <dbReference type="ARBA" id="ARBA00023194"/>
    </source>
</evidence>
<dbReference type="InterPro" id="IPR010071">
    <property type="entry name" value="AA_adenyl_dom"/>
</dbReference>
<dbReference type="NCBIfam" id="TIGR01720">
    <property type="entry name" value="NRPS-para261"/>
    <property type="match status" value="2"/>
</dbReference>
<dbReference type="InterPro" id="IPR045851">
    <property type="entry name" value="AMP-bd_C_sf"/>
</dbReference>
<dbReference type="InterPro" id="IPR025110">
    <property type="entry name" value="AMP-bd_C"/>
</dbReference>
<dbReference type="InterPro" id="IPR042099">
    <property type="entry name" value="ANL_N_sf"/>
</dbReference>
<dbReference type="UniPathway" id="UPA00011"/>
<accession>A0A179VKM1</accession>
<proteinExistence type="inferred from homology"/>
<dbReference type="GO" id="GO:0031177">
    <property type="term" value="F:phosphopantetheine binding"/>
    <property type="evidence" value="ECO:0007669"/>
    <property type="project" value="InterPro"/>
</dbReference>
<dbReference type="Gene3D" id="3.30.559.10">
    <property type="entry name" value="Chloramphenicol acetyltransferase-like domain"/>
    <property type="match status" value="5"/>
</dbReference>
<dbReference type="CDD" id="cd17643">
    <property type="entry name" value="A_NRPS_Cytc1-like"/>
    <property type="match status" value="1"/>
</dbReference>
<keyword evidence="5" id="KW-0677">Repeat</keyword>
<dbReference type="Pfam" id="PF00668">
    <property type="entry name" value="Condensation"/>
    <property type="match status" value="5"/>
</dbReference>
<dbReference type="PANTHER" id="PTHR45527:SF14">
    <property type="entry name" value="PLIPASTATIN SYNTHASE SUBUNIT B"/>
    <property type="match status" value="1"/>
</dbReference>
<dbReference type="Gene3D" id="3.40.50.12780">
    <property type="entry name" value="N-terminal domain of ligase-like"/>
    <property type="match status" value="1"/>
</dbReference>
<evidence type="ECO:0000256" key="5">
    <source>
        <dbReference type="ARBA" id="ARBA00022737"/>
    </source>
</evidence>
<dbReference type="InterPro" id="IPR006162">
    <property type="entry name" value="Ppantetheine_attach_site"/>
</dbReference>
<dbReference type="Pfam" id="PF00501">
    <property type="entry name" value="AMP-binding"/>
    <property type="match status" value="2"/>
</dbReference>
<evidence type="ECO:0000256" key="4">
    <source>
        <dbReference type="ARBA" id="ARBA00022553"/>
    </source>
</evidence>
<dbReference type="InterPro" id="IPR020806">
    <property type="entry name" value="PKS_PP-bd"/>
</dbReference>
<comment type="similarity">
    <text evidence="2">Belongs to the ATP-dependent AMP-binding enzyme family.</text>
</comment>
<dbReference type="CDD" id="cd19543">
    <property type="entry name" value="DCL_NRPS"/>
    <property type="match status" value="2"/>
</dbReference>
<dbReference type="Gene3D" id="2.30.38.10">
    <property type="entry name" value="Luciferase, Domain 3"/>
    <property type="match status" value="1"/>
</dbReference>
<dbReference type="Proteomes" id="UP000186919">
    <property type="component" value="Unassembled WGS sequence"/>
</dbReference>
<dbReference type="PROSITE" id="PS50075">
    <property type="entry name" value="CARRIER"/>
    <property type="match status" value="2"/>
</dbReference>
<evidence type="ECO:0000259" key="8">
    <source>
        <dbReference type="PROSITE" id="PS50075"/>
    </source>
</evidence>
<protein>
    <submittedName>
        <fullName evidence="9">Non-ribosomal peptide synthetase</fullName>
    </submittedName>
</protein>
<dbReference type="SUPFAM" id="SSF47336">
    <property type="entry name" value="ACP-like"/>
    <property type="match status" value="2"/>
</dbReference>
<dbReference type="InterPro" id="IPR036736">
    <property type="entry name" value="ACP-like_sf"/>
</dbReference>
<keyword evidence="3" id="KW-0596">Phosphopantetheine</keyword>
<dbReference type="InterPro" id="IPR000873">
    <property type="entry name" value="AMP-dep_synth/lig_dom"/>
</dbReference>
<dbReference type="NCBIfam" id="TIGR01733">
    <property type="entry name" value="AA-adenyl-dom"/>
    <property type="match status" value="2"/>
</dbReference>
<dbReference type="GO" id="GO:0005829">
    <property type="term" value="C:cytosol"/>
    <property type="evidence" value="ECO:0007669"/>
    <property type="project" value="TreeGrafter"/>
</dbReference>
<dbReference type="FunFam" id="3.30.300.30:FF:000010">
    <property type="entry name" value="Enterobactin synthetase component F"/>
    <property type="match status" value="2"/>
</dbReference>
<dbReference type="InterPro" id="IPR001242">
    <property type="entry name" value="Condensation_dom"/>
</dbReference>
<dbReference type="GO" id="GO:0017000">
    <property type="term" value="P:antibiotic biosynthetic process"/>
    <property type="evidence" value="ECO:0007669"/>
    <property type="project" value="UniProtKB-KW"/>
</dbReference>
<evidence type="ECO:0000256" key="1">
    <source>
        <dbReference type="ARBA" id="ARBA00001957"/>
    </source>
</evidence>
<dbReference type="FunFam" id="3.40.50.980:FF:000001">
    <property type="entry name" value="Non-ribosomal peptide synthetase"/>
    <property type="match status" value="2"/>
</dbReference>
<dbReference type="PANTHER" id="PTHR45527">
    <property type="entry name" value="NONRIBOSOMAL PEPTIDE SYNTHETASE"/>
    <property type="match status" value="1"/>
</dbReference>
<dbReference type="SUPFAM" id="SSF56801">
    <property type="entry name" value="Acetyl-CoA synthetase-like"/>
    <property type="match status" value="2"/>
</dbReference>
<name>A0A179VKM1_9MYCO</name>
<dbReference type="Gene3D" id="1.10.1200.10">
    <property type="entry name" value="ACP-like"/>
    <property type="match status" value="2"/>
</dbReference>
<evidence type="ECO:0000313" key="10">
    <source>
        <dbReference type="Proteomes" id="UP000186919"/>
    </source>
</evidence>
<dbReference type="EMBL" id="LQYE01000001">
    <property type="protein sequence ID" value="OAT70856.1"/>
    <property type="molecule type" value="Genomic_DNA"/>
</dbReference>
<dbReference type="Gene3D" id="3.30.559.30">
    <property type="entry name" value="Nonribosomal peptide synthetase, condensation domain"/>
    <property type="match status" value="5"/>
</dbReference>
<dbReference type="RefSeq" id="WP_064628011.1">
    <property type="nucleotide sequence ID" value="NZ_LQYE01000001.1"/>
</dbReference>
<feature type="region of interest" description="Disordered" evidence="7">
    <location>
        <begin position="189"/>
        <end position="212"/>
    </location>
</feature>
<dbReference type="FunFam" id="1.10.1200.10:FF:000005">
    <property type="entry name" value="Nonribosomal peptide synthetase 1"/>
    <property type="match status" value="1"/>
</dbReference>
<dbReference type="InterPro" id="IPR020845">
    <property type="entry name" value="AMP-binding_CS"/>
</dbReference>
<dbReference type="GO" id="GO:0044550">
    <property type="term" value="P:secondary metabolite biosynthetic process"/>
    <property type="evidence" value="ECO:0007669"/>
    <property type="project" value="UniProtKB-ARBA"/>
</dbReference>
<gene>
    <name evidence="9" type="ORF">AWB85_06115</name>
</gene>
<keyword evidence="6" id="KW-0045">Antibiotic biosynthesis</keyword>
<dbReference type="FunFam" id="2.30.38.10:FF:000001">
    <property type="entry name" value="Non-ribosomal peptide synthetase PvdI"/>
    <property type="match status" value="1"/>
</dbReference>
<dbReference type="GO" id="GO:0008610">
    <property type="term" value="P:lipid biosynthetic process"/>
    <property type="evidence" value="ECO:0007669"/>
    <property type="project" value="UniProtKB-ARBA"/>
</dbReference>
<dbReference type="GO" id="GO:0043041">
    <property type="term" value="P:amino acid activation for nonribosomal peptide biosynthetic process"/>
    <property type="evidence" value="ECO:0007669"/>
    <property type="project" value="TreeGrafter"/>
</dbReference>